<reference evidence="3 4" key="1">
    <citation type="submission" date="2018-04" db="EMBL/GenBank/DDBJ databases">
        <authorList>
            <person name="Zhang X."/>
            <person name="Yuan J."/>
            <person name="Li F."/>
            <person name="Xiang J."/>
        </authorList>
    </citation>
    <scope>NUCLEOTIDE SEQUENCE [LARGE SCALE GENOMIC DNA]</scope>
    <source>
        <tissue evidence="3">Muscle</tissue>
    </source>
</reference>
<gene>
    <name evidence="3" type="ORF">C7M84_012860</name>
</gene>
<name>A0A423SXN8_PENVA</name>
<dbReference type="Proteomes" id="UP000283509">
    <property type="component" value="Unassembled WGS sequence"/>
</dbReference>
<dbReference type="Gene3D" id="3.60.10.10">
    <property type="entry name" value="Endonuclease/exonuclease/phosphatase"/>
    <property type="match status" value="1"/>
</dbReference>
<feature type="compositionally biased region" description="Basic and acidic residues" evidence="1">
    <location>
        <begin position="341"/>
        <end position="350"/>
    </location>
</feature>
<feature type="compositionally biased region" description="Low complexity" evidence="1">
    <location>
        <begin position="243"/>
        <end position="253"/>
    </location>
</feature>
<dbReference type="EMBL" id="QCYY01002616">
    <property type="protein sequence ID" value="ROT69005.1"/>
    <property type="molecule type" value="Genomic_DNA"/>
</dbReference>
<reference evidence="3 4" key="2">
    <citation type="submission" date="2019-01" db="EMBL/GenBank/DDBJ databases">
        <title>The decoding of complex shrimp genome reveals the adaptation for benthos swimmer, frequently molting mechanism and breeding impact on genome.</title>
        <authorList>
            <person name="Sun Y."/>
            <person name="Gao Y."/>
            <person name="Yu Y."/>
        </authorList>
    </citation>
    <scope>NUCLEOTIDE SEQUENCE [LARGE SCALE GENOMIC DNA]</scope>
    <source>
        <tissue evidence="3">Muscle</tissue>
    </source>
</reference>
<dbReference type="InterPro" id="IPR036691">
    <property type="entry name" value="Endo/exonu/phosph_ase_sf"/>
</dbReference>
<dbReference type="GO" id="GO:0003824">
    <property type="term" value="F:catalytic activity"/>
    <property type="evidence" value="ECO:0007669"/>
    <property type="project" value="InterPro"/>
</dbReference>
<dbReference type="PANTHER" id="PTHR33273">
    <property type="entry name" value="DOMAIN-CONTAINING PROTEIN, PUTATIVE-RELATED"/>
    <property type="match status" value="1"/>
</dbReference>
<keyword evidence="4" id="KW-1185">Reference proteome</keyword>
<sequence length="577" mass="64077">MAKIKIKVLGGPSPRKRDLLANALYGAEIRVLRYIAIQDGYLALIDDDIQAEKLFSKDVVLSLEKLGFSPVLPVDMKAKLTLVFKKLDRQDEITAAFPEAQVDNIFVMKANHIIKVRFTDHATAKAIKEKGMYLFKLYVAPWQIEFERPIRAVAQKAAQETVQATTNAWKPLINQVRQDIKQKTPDPTIHLALPDNLSKEILVVLLHAHLQNLIAPEKGLLLNPSPRDLNLHRFRPPPAPEASTFTGSGTTTSAPETSDCTGSGTGAQPAQMSEPQPAEAQTAAPQSSPQESSPTSAPPTTGPSVRPKYIHIPSEAETRDILSDTPLDTPGPPPPTPDQTEPGHSHVDDEGMERLMDGTATDPTYYGIRLFAENQKNEYSDRYEIGQEIINKRIKWLLTKEEHAIVVTIKKLHQHLKDDLLAVEVNTPQGPIILATLYIPPRRQYIPEPDILQLLRHNKPIYIMGDFNAHHTLFGYNDTNAVGRGLASYIQQGRLTHLGPHTPTYIAHNAATTPDIVLANHIAHLHYHITTDDVTSSDHLPVIITLSTNPIMTQHNPENPSNMQTGRDLNKHSKTHK</sequence>
<feature type="domain" description="Endonuclease/exonuclease/phosphatase" evidence="2">
    <location>
        <begin position="434"/>
        <end position="543"/>
    </location>
</feature>
<dbReference type="PANTHER" id="PTHR33273:SF4">
    <property type="entry name" value="ENDONUCLEASE_EXONUCLEASE_PHOSPHATASE DOMAIN-CONTAINING PROTEIN"/>
    <property type="match status" value="1"/>
</dbReference>
<feature type="region of interest" description="Disordered" evidence="1">
    <location>
        <begin position="231"/>
        <end position="350"/>
    </location>
</feature>
<comment type="caution">
    <text evidence="3">The sequence shown here is derived from an EMBL/GenBank/DDBJ whole genome shotgun (WGS) entry which is preliminary data.</text>
</comment>
<dbReference type="InterPro" id="IPR005135">
    <property type="entry name" value="Endo/exonuclease/phosphatase"/>
</dbReference>
<evidence type="ECO:0000313" key="4">
    <source>
        <dbReference type="Proteomes" id="UP000283509"/>
    </source>
</evidence>
<protein>
    <recommendedName>
        <fullName evidence="2">Endonuclease/exonuclease/phosphatase domain-containing protein</fullName>
    </recommendedName>
</protein>
<feature type="compositionally biased region" description="Low complexity" evidence="1">
    <location>
        <begin position="273"/>
        <end position="295"/>
    </location>
</feature>
<feature type="compositionally biased region" description="Polar residues" evidence="1">
    <location>
        <begin position="254"/>
        <end position="271"/>
    </location>
</feature>
<dbReference type="AlphaFoldDB" id="A0A423SXN8"/>
<evidence type="ECO:0000313" key="3">
    <source>
        <dbReference type="EMBL" id="ROT69005.1"/>
    </source>
</evidence>
<proteinExistence type="predicted"/>
<evidence type="ECO:0000259" key="2">
    <source>
        <dbReference type="Pfam" id="PF14529"/>
    </source>
</evidence>
<organism evidence="3 4">
    <name type="scientific">Penaeus vannamei</name>
    <name type="common">Whiteleg shrimp</name>
    <name type="synonym">Litopenaeus vannamei</name>
    <dbReference type="NCBI Taxonomy" id="6689"/>
    <lineage>
        <taxon>Eukaryota</taxon>
        <taxon>Metazoa</taxon>
        <taxon>Ecdysozoa</taxon>
        <taxon>Arthropoda</taxon>
        <taxon>Crustacea</taxon>
        <taxon>Multicrustacea</taxon>
        <taxon>Malacostraca</taxon>
        <taxon>Eumalacostraca</taxon>
        <taxon>Eucarida</taxon>
        <taxon>Decapoda</taxon>
        <taxon>Dendrobranchiata</taxon>
        <taxon>Penaeoidea</taxon>
        <taxon>Penaeidae</taxon>
        <taxon>Penaeus</taxon>
    </lineage>
</organism>
<dbReference type="Pfam" id="PF14529">
    <property type="entry name" value="Exo_endo_phos_2"/>
    <property type="match status" value="1"/>
</dbReference>
<feature type="region of interest" description="Disordered" evidence="1">
    <location>
        <begin position="551"/>
        <end position="577"/>
    </location>
</feature>
<feature type="compositionally biased region" description="Polar residues" evidence="1">
    <location>
        <begin position="551"/>
        <end position="567"/>
    </location>
</feature>
<evidence type="ECO:0000256" key="1">
    <source>
        <dbReference type="SAM" id="MobiDB-lite"/>
    </source>
</evidence>
<dbReference type="SUPFAM" id="SSF56219">
    <property type="entry name" value="DNase I-like"/>
    <property type="match status" value="1"/>
</dbReference>
<accession>A0A423SXN8</accession>
<dbReference type="OrthoDB" id="7474049at2759"/>